<name>A0A6I6DV96_9MICO</name>
<sequence length="206" mass="21556">MTIAETTRPRTGVDVDPVREHLRDAAAALIAAEQHADRLRAWGVELAARLSRGQRILVGGNGGSAAEAQHLTAELVGRYQHDRPAFSAIALNAESSSVTAIGNDYGFDEVFARQVRAHARPDDIVLLLSTSGASPNLLKAVQAAREAGATTWALTGPGPNPLADASDEAICLEGASPHVQEAQLAAIHAVCLVFDAQVANEEGARS</sequence>
<dbReference type="InterPro" id="IPR046348">
    <property type="entry name" value="SIS_dom_sf"/>
</dbReference>
<evidence type="ECO:0000313" key="3">
    <source>
        <dbReference type="Proteomes" id="UP000422989"/>
    </source>
</evidence>
<protein>
    <submittedName>
        <fullName evidence="2">SIS domain-containing protein</fullName>
    </submittedName>
</protein>
<dbReference type="EMBL" id="CP032550">
    <property type="protein sequence ID" value="QGU26723.1"/>
    <property type="molecule type" value="Genomic_DNA"/>
</dbReference>
<dbReference type="InterPro" id="IPR050099">
    <property type="entry name" value="SIS_GmhA/DiaA_subfam"/>
</dbReference>
<evidence type="ECO:0000313" key="2">
    <source>
        <dbReference type="EMBL" id="QGU26723.1"/>
    </source>
</evidence>
<dbReference type="Pfam" id="PF13580">
    <property type="entry name" value="SIS_2"/>
    <property type="match status" value="1"/>
</dbReference>
<organism evidence="2 3">
    <name type="scientific">Microbacterium oryzae</name>
    <dbReference type="NCBI Taxonomy" id="743009"/>
    <lineage>
        <taxon>Bacteria</taxon>
        <taxon>Bacillati</taxon>
        <taxon>Actinomycetota</taxon>
        <taxon>Actinomycetes</taxon>
        <taxon>Micrococcales</taxon>
        <taxon>Microbacteriaceae</taxon>
        <taxon>Microbacterium</taxon>
    </lineage>
</organism>
<feature type="domain" description="SIS" evidence="1">
    <location>
        <begin position="46"/>
        <end position="204"/>
    </location>
</feature>
<keyword evidence="3" id="KW-1185">Reference proteome</keyword>
<dbReference type="GO" id="GO:0097367">
    <property type="term" value="F:carbohydrate derivative binding"/>
    <property type="evidence" value="ECO:0007669"/>
    <property type="project" value="InterPro"/>
</dbReference>
<dbReference type="PANTHER" id="PTHR30390:SF6">
    <property type="entry name" value="DNAA INITIATOR-ASSOCIATING PROTEIN DIAA"/>
    <property type="match status" value="1"/>
</dbReference>
<dbReference type="InterPro" id="IPR001347">
    <property type="entry name" value="SIS_dom"/>
</dbReference>
<dbReference type="RefSeq" id="WP_156241126.1">
    <property type="nucleotide sequence ID" value="NZ_BAAAZL010000002.1"/>
</dbReference>
<proteinExistence type="predicted"/>
<dbReference type="CDD" id="cd05006">
    <property type="entry name" value="SIS_GmhA"/>
    <property type="match status" value="1"/>
</dbReference>
<dbReference type="KEGG" id="moj:D7D94_02845"/>
<dbReference type="Gene3D" id="3.40.50.10490">
    <property type="entry name" value="Glucose-6-phosphate isomerase like protein, domain 1"/>
    <property type="match status" value="1"/>
</dbReference>
<dbReference type="InterPro" id="IPR035461">
    <property type="entry name" value="GmhA/DiaA"/>
</dbReference>
<evidence type="ECO:0000259" key="1">
    <source>
        <dbReference type="PROSITE" id="PS51464"/>
    </source>
</evidence>
<dbReference type="OrthoDB" id="9810929at2"/>
<dbReference type="SUPFAM" id="SSF53697">
    <property type="entry name" value="SIS domain"/>
    <property type="match status" value="1"/>
</dbReference>
<dbReference type="Proteomes" id="UP000422989">
    <property type="component" value="Chromosome"/>
</dbReference>
<dbReference type="AlphaFoldDB" id="A0A6I6DV96"/>
<reference evidence="2 3" key="1">
    <citation type="submission" date="2018-09" db="EMBL/GenBank/DDBJ databases">
        <title>Whole genome sequencing of Microbacterium oryzae strain MB-10T.</title>
        <authorList>
            <person name="Das S.K."/>
        </authorList>
    </citation>
    <scope>NUCLEOTIDE SEQUENCE [LARGE SCALE GENOMIC DNA]</scope>
    <source>
        <strain evidence="2 3">MB-10</strain>
    </source>
</reference>
<dbReference type="PANTHER" id="PTHR30390">
    <property type="entry name" value="SEDOHEPTULOSE 7-PHOSPHATE ISOMERASE / DNAA INITIATOR-ASSOCIATING FACTOR FOR REPLICATION INITIATION"/>
    <property type="match status" value="1"/>
</dbReference>
<accession>A0A6I6DV96</accession>
<gene>
    <name evidence="2" type="ORF">D7D94_02845</name>
</gene>
<dbReference type="PROSITE" id="PS51464">
    <property type="entry name" value="SIS"/>
    <property type="match status" value="1"/>
</dbReference>
<dbReference type="GO" id="GO:1901135">
    <property type="term" value="P:carbohydrate derivative metabolic process"/>
    <property type="evidence" value="ECO:0007669"/>
    <property type="project" value="InterPro"/>
</dbReference>